<reference evidence="2" key="1">
    <citation type="journal article" date="2019" name="Int. J. Syst. Evol. Microbiol.">
        <title>The Global Catalogue of Microorganisms (GCM) 10K type strain sequencing project: providing services to taxonomists for standard genome sequencing and annotation.</title>
        <authorList>
            <consortium name="The Broad Institute Genomics Platform"/>
            <consortium name="The Broad Institute Genome Sequencing Center for Infectious Disease"/>
            <person name="Wu L."/>
            <person name="Ma J."/>
        </authorList>
    </citation>
    <scope>NUCLEOTIDE SEQUENCE [LARGE SCALE GENOMIC DNA]</scope>
    <source>
        <strain evidence="2">JCM 16950</strain>
    </source>
</reference>
<evidence type="ECO:0008006" key="3">
    <source>
        <dbReference type="Google" id="ProtNLM"/>
    </source>
</evidence>
<sequence>MPVLSALLLLAALVAVGAIIGAVLRATAGRARTVAPNALDLAGLDVGELGEHATLLQFSTELCARCPQVRRSLSALAGGRDGVRHAEVDLTHLPEVAARLHILQTPTVFVLDGAGTVRTRFGGVPARGAIDRTLDLLIGEPAHV</sequence>
<organism evidence="1 2">
    <name type="scientific">Microbacterium kribbense</name>
    <dbReference type="NCBI Taxonomy" id="433645"/>
    <lineage>
        <taxon>Bacteria</taxon>
        <taxon>Bacillati</taxon>
        <taxon>Actinomycetota</taxon>
        <taxon>Actinomycetes</taxon>
        <taxon>Micrococcales</taxon>
        <taxon>Microbacteriaceae</taxon>
        <taxon>Microbacterium</taxon>
    </lineage>
</organism>
<evidence type="ECO:0000313" key="2">
    <source>
        <dbReference type="Proteomes" id="UP001500540"/>
    </source>
</evidence>
<dbReference type="EMBL" id="BAABAF010000003">
    <property type="protein sequence ID" value="GAA3759118.1"/>
    <property type="molecule type" value="Genomic_DNA"/>
</dbReference>
<dbReference type="InterPro" id="IPR036249">
    <property type="entry name" value="Thioredoxin-like_sf"/>
</dbReference>
<comment type="caution">
    <text evidence="1">The sequence shown here is derived from an EMBL/GenBank/DDBJ whole genome shotgun (WGS) entry which is preliminary data.</text>
</comment>
<dbReference type="CDD" id="cd02947">
    <property type="entry name" value="TRX_family"/>
    <property type="match status" value="1"/>
</dbReference>
<gene>
    <name evidence="1" type="ORF">GCM10022240_09650</name>
</gene>
<dbReference type="RefSeq" id="WP_344781114.1">
    <property type="nucleotide sequence ID" value="NZ_BAABAF010000003.1"/>
</dbReference>
<name>A0ABP7G992_9MICO</name>
<dbReference type="Proteomes" id="UP001500540">
    <property type="component" value="Unassembled WGS sequence"/>
</dbReference>
<proteinExistence type="predicted"/>
<dbReference type="SUPFAM" id="SSF52833">
    <property type="entry name" value="Thioredoxin-like"/>
    <property type="match status" value="1"/>
</dbReference>
<protein>
    <recommendedName>
        <fullName evidence="3">Thioredoxin</fullName>
    </recommendedName>
</protein>
<accession>A0ABP7G992</accession>
<dbReference type="Gene3D" id="3.40.30.10">
    <property type="entry name" value="Glutaredoxin"/>
    <property type="match status" value="1"/>
</dbReference>
<keyword evidence="2" id="KW-1185">Reference proteome</keyword>
<evidence type="ECO:0000313" key="1">
    <source>
        <dbReference type="EMBL" id="GAA3759118.1"/>
    </source>
</evidence>